<gene>
    <name evidence="3" type="ORF">E2C01_085252</name>
</gene>
<comment type="caution">
    <text evidence="3">The sequence shown here is derived from an EMBL/GenBank/DDBJ whole genome shotgun (WGS) entry which is preliminary data.</text>
</comment>
<evidence type="ECO:0000256" key="2">
    <source>
        <dbReference type="SAM" id="SignalP"/>
    </source>
</evidence>
<keyword evidence="2" id="KW-0732">Signal</keyword>
<dbReference type="Proteomes" id="UP000324222">
    <property type="component" value="Unassembled WGS sequence"/>
</dbReference>
<name>A0A5B7J6B8_PORTR</name>
<protein>
    <submittedName>
        <fullName evidence="3">Uncharacterized protein</fullName>
    </submittedName>
</protein>
<evidence type="ECO:0000313" key="4">
    <source>
        <dbReference type="Proteomes" id="UP000324222"/>
    </source>
</evidence>
<dbReference type="AlphaFoldDB" id="A0A5B7J6B8"/>
<evidence type="ECO:0000256" key="1">
    <source>
        <dbReference type="SAM" id="MobiDB-lite"/>
    </source>
</evidence>
<feature type="chain" id="PRO_5022766703" evidence="2">
    <location>
        <begin position="24"/>
        <end position="159"/>
    </location>
</feature>
<evidence type="ECO:0000313" key="3">
    <source>
        <dbReference type="EMBL" id="MPC90275.1"/>
    </source>
</evidence>
<sequence length="159" mass="17542">MWLWCHRRRRVCLLVAASPLTSPSLIYYDSDEHLPGLMAPAPPRKATVRAPAPSLNALPIHPPRSASPVSGTAASLGGPPCRHSPASPPPHKLSISSDGRDHRGKLAPKRSHVFTVTWFTGLGSQVLHLLEVDDWRRLRLSVLSQETLDNFIGGDERWR</sequence>
<organism evidence="3 4">
    <name type="scientific">Portunus trituberculatus</name>
    <name type="common">Swimming crab</name>
    <name type="synonym">Neptunus trituberculatus</name>
    <dbReference type="NCBI Taxonomy" id="210409"/>
    <lineage>
        <taxon>Eukaryota</taxon>
        <taxon>Metazoa</taxon>
        <taxon>Ecdysozoa</taxon>
        <taxon>Arthropoda</taxon>
        <taxon>Crustacea</taxon>
        <taxon>Multicrustacea</taxon>
        <taxon>Malacostraca</taxon>
        <taxon>Eumalacostraca</taxon>
        <taxon>Eucarida</taxon>
        <taxon>Decapoda</taxon>
        <taxon>Pleocyemata</taxon>
        <taxon>Brachyura</taxon>
        <taxon>Eubrachyura</taxon>
        <taxon>Portunoidea</taxon>
        <taxon>Portunidae</taxon>
        <taxon>Portuninae</taxon>
        <taxon>Portunus</taxon>
    </lineage>
</organism>
<reference evidence="3 4" key="1">
    <citation type="submission" date="2019-05" db="EMBL/GenBank/DDBJ databases">
        <title>Another draft genome of Portunus trituberculatus and its Hox gene families provides insights of decapod evolution.</title>
        <authorList>
            <person name="Jeong J.-H."/>
            <person name="Song I."/>
            <person name="Kim S."/>
            <person name="Choi T."/>
            <person name="Kim D."/>
            <person name="Ryu S."/>
            <person name="Kim W."/>
        </authorList>
    </citation>
    <scope>NUCLEOTIDE SEQUENCE [LARGE SCALE GENOMIC DNA]</scope>
    <source>
        <tissue evidence="3">Muscle</tissue>
    </source>
</reference>
<accession>A0A5B7J6B8</accession>
<keyword evidence="4" id="KW-1185">Reference proteome</keyword>
<dbReference type="EMBL" id="VSRR010083847">
    <property type="protein sequence ID" value="MPC90275.1"/>
    <property type="molecule type" value="Genomic_DNA"/>
</dbReference>
<feature type="signal peptide" evidence="2">
    <location>
        <begin position="1"/>
        <end position="23"/>
    </location>
</feature>
<feature type="region of interest" description="Disordered" evidence="1">
    <location>
        <begin position="54"/>
        <end position="106"/>
    </location>
</feature>
<proteinExistence type="predicted"/>